<keyword evidence="3" id="KW-0408">Iron</keyword>
<dbReference type="InterPro" id="IPR023885">
    <property type="entry name" value="4Fe4S-binding_SPASM_dom"/>
</dbReference>
<accession>A0A938XQ27</accession>
<dbReference type="SUPFAM" id="SSF102114">
    <property type="entry name" value="Radical SAM enzymes"/>
    <property type="match status" value="1"/>
</dbReference>
<dbReference type="EMBL" id="JAFBDQ010000011">
    <property type="protein sequence ID" value="MBM7557277.1"/>
    <property type="molecule type" value="Genomic_DNA"/>
</dbReference>
<dbReference type="InterPro" id="IPR013785">
    <property type="entry name" value="Aldolase_TIM"/>
</dbReference>
<evidence type="ECO:0000313" key="7">
    <source>
        <dbReference type="Proteomes" id="UP000774000"/>
    </source>
</evidence>
<dbReference type="SMART" id="SM00729">
    <property type="entry name" value="Elp3"/>
    <property type="match status" value="1"/>
</dbReference>
<reference evidence="6" key="1">
    <citation type="submission" date="2021-01" db="EMBL/GenBank/DDBJ databases">
        <title>Genomic Encyclopedia of Type Strains, Phase IV (KMG-IV): sequencing the most valuable type-strain genomes for metagenomic binning, comparative biology and taxonomic classification.</title>
        <authorList>
            <person name="Goeker M."/>
        </authorList>
    </citation>
    <scope>NUCLEOTIDE SEQUENCE</scope>
    <source>
        <strain evidence="6">DSM 23230</strain>
    </source>
</reference>
<dbReference type="SFLD" id="SFLDG01067">
    <property type="entry name" value="SPASM/twitch_domain_containing"/>
    <property type="match status" value="1"/>
</dbReference>
<dbReference type="InterPro" id="IPR006638">
    <property type="entry name" value="Elp3/MiaA/NifB-like_rSAM"/>
</dbReference>
<protein>
    <submittedName>
        <fullName evidence="6">MoaA/NifB/PqqE/SkfB family radical SAM enzyme</fullName>
    </submittedName>
</protein>
<evidence type="ECO:0000313" key="6">
    <source>
        <dbReference type="EMBL" id="MBM7557277.1"/>
    </source>
</evidence>
<organism evidence="6 7">
    <name type="scientific">Halanaerobacter jeridensis</name>
    <dbReference type="NCBI Taxonomy" id="706427"/>
    <lineage>
        <taxon>Bacteria</taxon>
        <taxon>Bacillati</taxon>
        <taxon>Bacillota</taxon>
        <taxon>Clostridia</taxon>
        <taxon>Halanaerobiales</taxon>
        <taxon>Halobacteroidaceae</taxon>
        <taxon>Halanaerobacter</taxon>
    </lineage>
</organism>
<dbReference type="CDD" id="cd01335">
    <property type="entry name" value="Radical_SAM"/>
    <property type="match status" value="1"/>
</dbReference>
<proteinExistence type="predicted"/>
<dbReference type="GO" id="GO:0003824">
    <property type="term" value="F:catalytic activity"/>
    <property type="evidence" value="ECO:0007669"/>
    <property type="project" value="InterPro"/>
</dbReference>
<dbReference type="GO" id="GO:0046872">
    <property type="term" value="F:metal ion binding"/>
    <property type="evidence" value="ECO:0007669"/>
    <property type="project" value="UniProtKB-KW"/>
</dbReference>
<dbReference type="PROSITE" id="PS51918">
    <property type="entry name" value="RADICAL_SAM"/>
    <property type="match status" value="1"/>
</dbReference>
<feature type="domain" description="Radical SAM core" evidence="5">
    <location>
        <begin position="27"/>
        <end position="248"/>
    </location>
</feature>
<sequence length="342" mass="39676">MAEVNEFNSQEKILQHLDKLDYYFNGHKTLVVTELDLTNRCNNNCPHCVGKNKNNAELSWTEIKKIVNGLSELENEGVIVSGGGEPLLHPRFSEILDLIKREGMKIGVNSNGLALNKEKAKAILKNCEYFRVSLDAGSSEMYEETHGMKKSSFNQVLTNLKMIINLREDLDLENHTSIGTGFLTSELTKNDMENFIEVSKECEVDFAQFRPFLGDFTDITDEYHKLKEQYESNDFKVAWSEHKYEKFNDDNKRPYDKCHGMFFSTVVTADAKMYACIHHRQESEYLLGDIKEKTIPQIWRSARKQEVFENIDFNDCPYFCRNDNFNRTLNLLDLDVVHSEFL</sequence>
<dbReference type="AlphaFoldDB" id="A0A938XQ27"/>
<keyword evidence="1" id="KW-0949">S-adenosyl-L-methionine</keyword>
<keyword evidence="4" id="KW-0411">Iron-sulfur</keyword>
<gene>
    <name evidence="6" type="ORF">JOC47_002143</name>
</gene>
<name>A0A938XQ27_9FIRM</name>
<dbReference type="PANTHER" id="PTHR11228:SF7">
    <property type="entry name" value="PQQA PEPTIDE CYCLASE"/>
    <property type="match status" value="1"/>
</dbReference>
<dbReference type="GO" id="GO:0051536">
    <property type="term" value="F:iron-sulfur cluster binding"/>
    <property type="evidence" value="ECO:0007669"/>
    <property type="project" value="UniProtKB-KW"/>
</dbReference>
<evidence type="ECO:0000256" key="2">
    <source>
        <dbReference type="ARBA" id="ARBA00022723"/>
    </source>
</evidence>
<dbReference type="RefSeq" id="WP_204702038.1">
    <property type="nucleotide sequence ID" value="NZ_JAFBDQ010000011.1"/>
</dbReference>
<evidence type="ECO:0000256" key="4">
    <source>
        <dbReference type="ARBA" id="ARBA00023014"/>
    </source>
</evidence>
<comment type="caution">
    <text evidence="6">The sequence shown here is derived from an EMBL/GenBank/DDBJ whole genome shotgun (WGS) entry which is preliminary data.</text>
</comment>
<evidence type="ECO:0000256" key="3">
    <source>
        <dbReference type="ARBA" id="ARBA00023004"/>
    </source>
</evidence>
<evidence type="ECO:0000259" key="5">
    <source>
        <dbReference type="PROSITE" id="PS51918"/>
    </source>
</evidence>
<dbReference type="Proteomes" id="UP000774000">
    <property type="component" value="Unassembled WGS sequence"/>
</dbReference>
<keyword evidence="2" id="KW-0479">Metal-binding</keyword>
<dbReference type="Pfam" id="PF04055">
    <property type="entry name" value="Radical_SAM"/>
    <property type="match status" value="1"/>
</dbReference>
<dbReference type="Pfam" id="PF13186">
    <property type="entry name" value="SPASM"/>
    <property type="match status" value="1"/>
</dbReference>
<dbReference type="CDD" id="cd21109">
    <property type="entry name" value="SPASM"/>
    <property type="match status" value="1"/>
</dbReference>
<keyword evidence="7" id="KW-1185">Reference proteome</keyword>
<dbReference type="PANTHER" id="PTHR11228">
    <property type="entry name" value="RADICAL SAM DOMAIN PROTEIN"/>
    <property type="match status" value="1"/>
</dbReference>
<dbReference type="InterPro" id="IPR050377">
    <property type="entry name" value="Radical_SAM_PqqE_MftC-like"/>
</dbReference>
<dbReference type="InterPro" id="IPR058240">
    <property type="entry name" value="rSAM_sf"/>
</dbReference>
<dbReference type="SFLD" id="SFLDS00029">
    <property type="entry name" value="Radical_SAM"/>
    <property type="match status" value="1"/>
</dbReference>
<evidence type="ECO:0000256" key="1">
    <source>
        <dbReference type="ARBA" id="ARBA00022691"/>
    </source>
</evidence>
<dbReference type="Gene3D" id="3.20.20.70">
    <property type="entry name" value="Aldolase class I"/>
    <property type="match status" value="1"/>
</dbReference>
<dbReference type="InterPro" id="IPR007197">
    <property type="entry name" value="rSAM"/>
</dbReference>